<dbReference type="InterPro" id="IPR036867">
    <property type="entry name" value="R3H_dom_sf"/>
</dbReference>
<keyword evidence="4 6" id="KW-0143">Chaperone</keyword>
<feature type="compositionally biased region" description="Basic and acidic residues" evidence="7">
    <location>
        <begin position="66"/>
        <end position="81"/>
    </location>
</feature>
<dbReference type="Proteomes" id="UP000003987">
    <property type="component" value="Unassembled WGS sequence"/>
</dbReference>
<comment type="domain">
    <text evidence="6">Has an N-terminal Jag-N domain and 2 RNA-binding domains (KH and R3H).</text>
</comment>
<dbReference type="AlphaFoldDB" id="C7XXK5"/>
<dbReference type="eggNOG" id="COG1847">
    <property type="taxonomic scope" value="Bacteria"/>
</dbReference>
<gene>
    <name evidence="6" type="primary">khpB</name>
    <name evidence="6" type="synonym">eloR</name>
    <name evidence="9" type="ORF">HMPREF0501_01550</name>
</gene>
<evidence type="ECO:0000256" key="2">
    <source>
        <dbReference type="ARBA" id="ARBA00022884"/>
    </source>
</evidence>
<evidence type="ECO:0000256" key="7">
    <source>
        <dbReference type="SAM" id="MobiDB-lite"/>
    </source>
</evidence>
<dbReference type="Gene3D" id="3.30.300.20">
    <property type="match status" value="1"/>
</dbReference>
<keyword evidence="1 6" id="KW-0963">Cytoplasm</keyword>
<keyword evidence="3 6" id="KW-0133">Cell shape</keyword>
<dbReference type="SUPFAM" id="SSF82708">
    <property type="entry name" value="R3H domain"/>
    <property type="match status" value="1"/>
</dbReference>
<keyword evidence="5 6" id="KW-0961">Cell wall biogenesis/degradation</keyword>
<evidence type="ECO:0000256" key="4">
    <source>
        <dbReference type="ARBA" id="ARBA00023186"/>
    </source>
</evidence>
<dbReference type="InterPro" id="IPR001374">
    <property type="entry name" value="R3H_dom"/>
</dbReference>
<keyword evidence="10" id="KW-1185">Reference proteome</keyword>
<dbReference type="EMBL" id="GG698806">
    <property type="protein sequence ID" value="EEU29756.1"/>
    <property type="molecule type" value="Genomic_DNA"/>
</dbReference>
<dbReference type="CDD" id="cd02644">
    <property type="entry name" value="R3H_jag"/>
    <property type="match status" value="1"/>
</dbReference>
<dbReference type="InterPro" id="IPR032782">
    <property type="entry name" value="KhpB_N"/>
</dbReference>
<dbReference type="GO" id="GO:0005737">
    <property type="term" value="C:cytoplasm"/>
    <property type="evidence" value="ECO:0007669"/>
    <property type="project" value="UniProtKB-SubCell"/>
</dbReference>
<dbReference type="InterPro" id="IPR015946">
    <property type="entry name" value="KH_dom-like_a/b"/>
</dbReference>
<evidence type="ECO:0000259" key="8">
    <source>
        <dbReference type="PROSITE" id="PS51061"/>
    </source>
</evidence>
<organism evidence="9 10">
    <name type="scientific">Limosilactobacillus coleohominis 101-4-CHN</name>
    <dbReference type="NCBI Taxonomy" id="575594"/>
    <lineage>
        <taxon>Bacteria</taxon>
        <taxon>Bacillati</taxon>
        <taxon>Bacillota</taxon>
        <taxon>Bacilli</taxon>
        <taxon>Lactobacillales</taxon>
        <taxon>Lactobacillaceae</taxon>
        <taxon>Limosilactobacillus</taxon>
    </lineage>
</organism>
<name>C7XXK5_9LACO</name>
<dbReference type="STRING" id="575594.HMPREF0501_01550"/>
<dbReference type="GO" id="GO:0071555">
    <property type="term" value="P:cell wall organization"/>
    <property type="evidence" value="ECO:0007669"/>
    <property type="project" value="UniProtKB-KW"/>
</dbReference>
<dbReference type="Pfam" id="PF01424">
    <property type="entry name" value="R3H"/>
    <property type="match status" value="1"/>
</dbReference>
<dbReference type="HOGENOM" id="CLU_042512_0_1_9"/>
<evidence type="ECO:0000313" key="9">
    <source>
        <dbReference type="EMBL" id="EEU29756.1"/>
    </source>
</evidence>
<dbReference type="GO" id="GO:0008360">
    <property type="term" value="P:regulation of cell shape"/>
    <property type="evidence" value="ECO:0007669"/>
    <property type="project" value="UniProtKB-KW"/>
</dbReference>
<comment type="subcellular location">
    <subcellularLocation>
        <location evidence="6">Cytoplasm</location>
    </subcellularLocation>
</comment>
<comment type="subunit">
    <text evidence="6">Forms a complex with KhpA.</text>
</comment>
<dbReference type="SMART" id="SM00393">
    <property type="entry name" value="R3H"/>
    <property type="match status" value="1"/>
</dbReference>
<dbReference type="GO" id="GO:0009252">
    <property type="term" value="P:peptidoglycan biosynthetic process"/>
    <property type="evidence" value="ECO:0007669"/>
    <property type="project" value="UniProtKB-UniRule"/>
</dbReference>
<dbReference type="PANTHER" id="PTHR35800:SF1">
    <property type="entry name" value="RNA-BINDING PROTEIN KHPB"/>
    <property type="match status" value="1"/>
</dbReference>
<dbReference type="InterPro" id="IPR034079">
    <property type="entry name" value="R3H_KhpB"/>
</dbReference>
<dbReference type="Pfam" id="PF14804">
    <property type="entry name" value="Jag_N"/>
    <property type="match status" value="1"/>
</dbReference>
<proteinExistence type="inferred from homology"/>
<comment type="caution">
    <text evidence="6">Lacks conserved residue(s) required for the propagation of feature annotation.</text>
</comment>
<dbReference type="PANTHER" id="PTHR35800">
    <property type="entry name" value="PROTEIN JAG"/>
    <property type="match status" value="1"/>
</dbReference>
<protein>
    <recommendedName>
        <fullName evidence="6">RNA-binding protein KhpB</fullName>
    </recommendedName>
    <alternativeName>
        <fullName evidence="6">RNA-binding protein EloR</fullName>
    </alternativeName>
</protein>
<evidence type="ECO:0000256" key="1">
    <source>
        <dbReference type="ARBA" id="ARBA00022490"/>
    </source>
</evidence>
<keyword evidence="2 6" id="KW-0694">RNA-binding</keyword>
<dbReference type="OrthoDB" id="9794483at2"/>
<evidence type="ECO:0000256" key="3">
    <source>
        <dbReference type="ARBA" id="ARBA00022960"/>
    </source>
</evidence>
<dbReference type="GO" id="GO:0003723">
    <property type="term" value="F:RNA binding"/>
    <property type="evidence" value="ECO:0007669"/>
    <property type="project" value="UniProtKB-UniRule"/>
</dbReference>
<feature type="domain" description="R3H" evidence="8">
    <location>
        <begin position="191"/>
        <end position="257"/>
    </location>
</feature>
<dbReference type="InterPro" id="IPR039247">
    <property type="entry name" value="KhpB"/>
</dbReference>
<dbReference type="PROSITE" id="PS51061">
    <property type="entry name" value="R3H"/>
    <property type="match status" value="1"/>
</dbReference>
<sequence length="257" mass="29225">MTIFTGKDETVAIEKAIRQLAVTKEQLVIKVLQTAHHGFLGIGRRPAKVEVTLRRKNNGPSISAVNRDKQHEENEQPKKTTPEITMTPEEKLQKQMAENHQHNLAKVKNAMVGLTDYLIDIYQQLGINVKPQLQVVKVHHCEVSLATDRPGQVVGYHGRRINAIEQLGVAFLNYHGVREVELILNTGDYREKRRATLDKLMERSVTQVIATGQAVFLDPMPARERKYLHKLAEQHAEVRTYSHGREPFRSIVIAPQN</sequence>
<dbReference type="Gene3D" id="3.30.1370.50">
    <property type="entry name" value="R3H-like domain"/>
    <property type="match status" value="1"/>
</dbReference>
<evidence type="ECO:0000313" key="10">
    <source>
        <dbReference type="Proteomes" id="UP000003987"/>
    </source>
</evidence>
<feature type="region of interest" description="Disordered" evidence="7">
    <location>
        <begin position="56"/>
        <end position="84"/>
    </location>
</feature>
<reference evidence="9 10" key="1">
    <citation type="submission" date="2009-06" db="EMBL/GenBank/DDBJ databases">
        <title>The Genome Sequence of Lactobacillus coleohominis strain 101-4-CHN.</title>
        <authorList>
            <consortium name="The Broad Institute Genome Sequencing Platform"/>
            <person name="Ward D."/>
            <person name="Young S.K."/>
            <person name="Zeng Q."/>
            <person name="Koehrsen M."/>
            <person name="Alvarado L."/>
            <person name="Berlin A."/>
            <person name="Borenstein D."/>
            <person name="Chen Z."/>
            <person name="Engels R."/>
            <person name="Freedman E."/>
            <person name="Gellesch M."/>
            <person name="Goldberg J."/>
            <person name="Griggs A."/>
            <person name="Gujja S."/>
            <person name="Heiman D."/>
            <person name="Hepburn T."/>
            <person name="Howarth C."/>
            <person name="Jen D."/>
            <person name="Larson L."/>
            <person name="Lewis B."/>
            <person name="Mehta T."/>
            <person name="Park D."/>
            <person name="Pearson M."/>
            <person name="Roberts A."/>
            <person name="Saif S."/>
            <person name="Shea T."/>
            <person name="Shenoy N."/>
            <person name="Sisk P."/>
            <person name="Stolte C."/>
            <person name="Sykes S."/>
            <person name="Walk T."/>
            <person name="White J."/>
            <person name="Yandava C."/>
            <person name="Liu Y."/>
            <person name="Xu Q."/>
            <person name="Lander E."/>
            <person name="Nusbaum C."/>
            <person name="Galagan J."/>
            <person name="Birren B."/>
        </authorList>
    </citation>
    <scope>NUCLEOTIDE SEQUENCE [LARGE SCALE GENOMIC DNA]</scope>
    <source>
        <strain evidence="9 10">101-4-CHN</strain>
    </source>
</reference>
<accession>C7XXK5</accession>
<dbReference type="InterPro" id="IPR038247">
    <property type="entry name" value="Jag_N_dom_sf"/>
</dbReference>
<dbReference type="Gene3D" id="3.30.30.80">
    <property type="entry name" value="probable RNA-binding protein from clostridium symbiosum atcc 14940"/>
    <property type="match status" value="1"/>
</dbReference>
<dbReference type="SMART" id="SM01245">
    <property type="entry name" value="Jag_N"/>
    <property type="match status" value="1"/>
</dbReference>
<comment type="function">
    <text evidence="6">A probable RNA chaperone. Forms a complex with KhpA which binds to cellular RNA and controls its expression. Plays a role in peptidoglycan (PG) homeostasis and cell length regulation.</text>
</comment>
<comment type="similarity">
    <text evidence="6">Belongs to the KhpB RNA-binding protein family.</text>
</comment>
<dbReference type="RefSeq" id="WP_006917491.1">
    <property type="nucleotide sequence ID" value="NZ_GG698806.1"/>
</dbReference>
<dbReference type="HAMAP" id="MF_00867">
    <property type="entry name" value="KhpB"/>
    <property type="match status" value="1"/>
</dbReference>
<dbReference type="NCBIfam" id="NF041568">
    <property type="entry name" value="Jag_EloR"/>
    <property type="match status" value="1"/>
</dbReference>
<evidence type="ECO:0000256" key="5">
    <source>
        <dbReference type="ARBA" id="ARBA00023316"/>
    </source>
</evidence>
<evidence type="ECO:0000256" key="6">
    <source>
        <dbReference type="HAMAP-Rule" id="MF_00867"/>
    </source>
</evidence>